<dbReference type="GeneID" id="96271667"/>
<evidence type="ECO:0000256" key="1">
    <source>
        <dbReference type="SAM" id="MobiDB-lite"/>
    </source>
</evidence>
<accession>A0ABU8B2F6</accession>
<evidence type="ECO:0000313" key="3">
    <source>
        <dbReference type="Proteomes" id="UP001310290"/>
    </source>
</evidence>
<reference evidence="2" key="1">
    <citation type="submission" date="2023-04" db="EMBL/GenBank/DDBJ databases">
        <title>Genomic diversity of scab-causing Streptomyces spp. in the province of Quebec, Canada.</title>
        <authorList>
            <person name="Biessy A."/>
            <person name="Cadieux M."/>
            <person name="Ciotola M."/>
            <person name="Filion M."/>
        </authorList>
    </citation>
    <scope>NUCLEOTIDE SEQUENCE</scope>
    <source>
        <strain evidence="2">B21-115</strain>
    </source>
</reference>
<comment type="caution">
    <text evidence="2">The sequence shown here is derived from an EMBL/GenBank/DDBJ whole genome shotgun (WGS) entry which is preliminary data.</text>
</comment>
<feature type="region of interest" description="Disordered" evidence="1">
    <location>
        <begin position="1"/>
        <end position="23"/>
    </location>
</feature>
<evidence type="ECO:0000313" key="2">
    <source>
        <dbReference type="EMBL" id="MEH0639663.1"/>
    </source>
</evidence>
<dbReference type="EMBL" id="JARULZ010000003">
    <property type="protein sequence ID" value="MEH0639663.1"/>
    <property type="molecule type" value="Genomic_DNA"/>
</dbReference>
<organism evidence="2 3">
    <name type="scientific">Streptomyces bottropensis</name>
    <dbReference type="NCBI Taxonomy" id="42235"/>
    <lineage>
        <taxon>Bacteria</taxon>
        <taxon>Bacillati</taxon>
        <taxon>Actinomycetota</taxon>
        <taxon>Actinomycetes</taxon>
        <taxon>Kitasatosporales</taxon>
        <taxon>Streptomycetaceae</taxon>
        <taxon>Streptomyces</taxon>
    </lineage>
</organism>
<gene>
    <name evidence="2" type="ORF">QBA35_41765</name>
</gene>
<keyword evidence="3" id="KW-1185">Reference proteome</keyword>
<dbReference type="Proteomes" id="UP001310290">
    <property type="component" value="Unassembled WGS sequence"/>
</dbReference>
<name>A0ABU8B2F6_9ACTN</name>
<protein>
    <submittedName>
        <fullName evidence="2">Uncharacterized protein</fullName>
    </submittedName>
</protein>
<dbReference type="RefSeq" id="WP_005476260.1">
    <property type="nucleotide sequence ID" value="NZ_JARULZ010000003.1"/>
</dbReference>
<proteinExistence type="predicted"/>
<sequence length="86" mass="9306">MTGNQDPQEPETVAGRPAPSQRSRALGVEVEVLPVKGQWAVDIVVIFPDGVVRQRIATYSTEARARISARCIKRGAERDISGPVHG</sequence>